<gene>
    <name evidence="2" type="ORF">M0813_24370</name>
</gene>
<organism evidence="2 3">
    <name type="scientific">Anaeramoeba flamelloides</name>
    <dbReference type="NCBI Taxonomy" id="1746091"/>
    <lineage>
        <taxon>Eukaryota</taxon>
        <taxon>Metamonada</taxon>
        <taxon>Anaeramoebidae</taxon>
        <taxon>Anaeramoeba</taxon>
    </lineage>
</organism>
<feature type="compositionally biased region" description="Polar residues" evidence="1">
    <location>
        <begin position="83"/>
        <end position="99"/>
    </location>
</feature>
<comment type="caution">
    <text evidence="2">The sequence shown here is derived from an EMBL/GenBank/DDBJ whole genome shotgun (WGS) entry which is preliminary data.</text>
</comment>
<keyword evidence="3" id="KW-1185">Reference proteome</keyword>
<protein>
    <submittedName>
        <fullName evidence="2">Uncharacterized protein</fullName>
    </submittedName>
</protein>
<evidence type="ECO:0000256" key="1">
    <source>
        <dbReference type="SAM" id="MobiDB-lite"/>
    </source>
</evidence>
<evidence type="ECO:0000313" key="2">
    <source>
        <dbReference type="EMBL" id="KAJ6240244.1"/>
    </source>
</evidence>
<sequence>MQHSSPVVPVLRAHCCVVIPFDEVKNYQLYLKKLQSLGNIEYLWPLTSLQYYHFSIFLCGSTETTKGQQQKQRTGRTEHHPRQQQMEGKQEAKIQTITV</sequence>
<accession>A0ABQ8Y7H5</accession>
<feature type="region of interest" description="Disordered" evidence="1">
    <location>
        <begin position="67"/>
        <end position="99"/>
    </location>
</feature>
<proteinExistence type="predicted"/>
<evidence type="ECO:0000313" key="3">
    <source>
        <dbReference type="Proteomes" id="UP001150062"/>
    </source>
</evidence>
<reference evidence="2" key="1">
    <citation type="submission" date="2022-08" db="EMBL/GenBank/DDBJ databases">
        <title>Novel sulfate-reducing endosymbionts in the free-living metamonad Anaeramoeba.</title>
        <authorList>
            <person name="Jerlstrom-Hultqvist J."/>
            <person name="Cepicka I."/>
            <person name="Gallot-Lavallee L."/>
            <person name="Salas-Leiva D."/>
            <person name="Curtis B.A."/>
            <person name="Zahonova K."/>
            <person name="Pipaliya S."/>
            <person name="Dacks J."/>
            <person name="Roger A.J."/>
        </authorList>
    </citation>
    <scope>NUCLEOTIDE SEQUENCE</scope>
    <source>
        <strain evidence="2">Schooner1</strain>
    </source>
</reference>
<dbReference type="Proteomes" id="UP001150062">
    <property type="component" value="Unassembled WGS sequence"/>
</dbReference>
<name>A0ABQ8Y7H5_9EUKA</name>
<dbReference type="EMBL" id="JAOAOG010000211">
    <property type="protein sequence ID" value="KAJ6240244.1"/>
    <property type="molecule type" value="Genomic_DNA"/>
</dbReference>